<name>Q829B1_STRAW</name>
<dbReference type="AlphaFoldDB" id="Q829B1"/>
<dbReference type="KEGG" id="sma:SAVERM_6500"/>
<accession>Q829B1</accession>
<organism evidence="2 3">
    <name type="scientific">Streptomyces avermitilis (strain ATCC 31267 / DSM 46492 / JCM 5070 / NBRC 14893 / NCIMB 12804 / NRRL 8165 / MA-4680)</name>
    <dbReference type="NCBI Taxonomy" id="227882"/>
    <lineage>
        <taxon>Bacteria</taxon>
        <taxon>Bacillati</taxon>
        <taxon>Actinomycetota</taxon>
        <taxon>Actinomycetes</taxon>
        <taxon>Kitasatosporales</taxon>
        <taxon>Streptomycetaceae</taxon>
        <taxon>Streptomyces</taxon>
    </lineage>
</organism>
<dbReference type="Proteomes" id="UP000000428">
    <property type="component" value="Chromosome"/>
</dbReference>
<evidence type="ECO:0000313" key="2">
    <source>
        <dbReference type="EMBL" id="BAC74211.1"/>
    </source>
</evidence>
<reference evidence="2 3" key="3">
    <citation type="journal article" date="2014" name="J. Ind. Microbiol. Biotechnol.">
        <title>Genome mining of the Streptomyces avermitilis genome and development of genome-minimized hosts for heterologous expression of biosynthetic gene clusters.</title>
        <authorList>
            <person name="Ikeda H."/>
            <person name="Shin-ya K."/>
            <person name="Omura S."/>
        </authorList>
    </citation>
    <scope>NUCLEOTIDE SEQUENCE [LARGE SCALE GENOMIC DNA]</scope>
    <source>
        <strain evidence="3">ATCC 31267 / DSM 46492 / JCM 5070 / NBRC 14893 / NCIMB 12804 / NRRL 8165 / MA-4680</strain>
    </source>
</reference>
<evidence type="ECO:0000313" key="3">
    <source>
        <dbReference type="Proteomes" id="UP000000428"/>
    </source>
</evidence>
<keyword evidence="3" id="KW-1185">Reference proteome</keyword>
<proteinExistence type="predicted"/>
<protein>
    <submittedName>
        <fullName evidence="2">Uncharacterized protein</fullName>
    </submittedName>
</protein>
<dbReference type="eggNOG" id="COG0472">
    <property type="taxonomic scope" value="Bacteria"/>
</dbReference>
<reference evidence="2 3" key="2">
    <citation type="journal article" date="2003" name="Nat. Biotechnol.">
        <title>Complete genome sequence and comparative analysis of the industrial microorganism Streptomyces avermitilis.</title>
        <authorList>
            <person name="Ikeda H."/>
            <person name="Ishikawa J."/>
            <person name="Hanamoto A."/>
            <person name="Shinose M."/>
            <person name="Kikuchi H."/>
            <person name="Shiba T."/>
            <person name="Sakaki Y."/>
            <person name="Hattori M."/>
            <person name="Omura S."/>
        </authorList>
    </citation>
    <scope>NUCLEOTIDE SEQUENCE [LARGE SCALE GENOMIC DNA]</scope>
    <source>
        <strain evidence="3">ATCC 31267 / DSM 46492 / JCM 5070 / NBRC 14893 / NCIMB 12804 / NRRL 8165 / MA-4680</strain>
    </source>
</reference>
<dbReference type="EMBL" id="BA000030">
    <property type="protein sequence ID" value="BAC74211.1"/>
    <property type="molecule type" value="Genomic_DNA"/>
</dbReference>
<sequence>MTAGADGYRAACQLGRTGERSARRLGRRTGGGPREGPRISVPRVVHMITRRGGSFGLAAAATRAGIAALRANAPGGRGRWERQNYAGRTVELYAGPAAVAGAALGAGRVRPAAGFVVLAAGACGAYDDVAGAGDPRRGFREHLAALRKGEVTSGAVKLFGISAAGLVAGALLEERLPDKALAGVVIAGTAHFVNLVDVRPGRAAGAVLALGAPGLLRQGAAGELAAAAMGAAAAVLPDDLGERAMIGDSGAHALGAALGAAIVAGNGRAGLLAHAAALVAATVYGERVSELARSIGARK</sequence>
<dbReference type="HOGENOM" id="CLU_078449_0_0_11"/>
<reference evidence="2 3" key="1">
    <citation type="journal article" date="2001" name="Proc. Natl. Acad. Sci. U.S.A.">
        <title>Genome sequence of an industrial microorganism Streptomyces avermitilis: deducing the ability of producing secondary metabolites.</title>
        <authorList>
            <person name="Omura S."/>
            <person name="Ikeda H."/>
            <person name="Ishikawa J."/>
            <person name="Hanamoto A."/>
            <person name="Takahashi C."/>
            <person name="Shinose M."/>
            <person name="Takahashi Y."/>
            <person name="Horikawa H."/>
            <person name="Nakazawa H."/>
            <person name="Osonoe T."/>
            <person name="Kikuchi H."/>
            <person name="Shiba T."/>
            <person name="Sakaki Y."/>
            <person name="Hattori M."/>
        </authorList>
    </citation>
    <scope>NUCLEOTIDE SEQUENCE [LARGE SCALE GENOMIC DNA]</scope>
    <source>
        <strain evidence="3">ATCC 31267 / DSM 46492 / JCM 5070 / NBRC 14893 / NCIMB 12804 / NRRL 8165 / MA-4680</strain>
    </source>
</reference>
<feature type="region of interest" description="Disordered" evidence="1">
    <location>
        <begin position="18"/>
        <end position="39"/>
    </location>
</feature>
<evidence type="ECO:0000256" key="1">
    <source>
        <dbReference type="SAM" id="MobiDB-lite"/>
    </source>
</evidence>
<gene>
    <name evidence="2" type="ORF">SAVERM_6500</name>
</gene>